<proteinExistence type="predicted"/>
<feature type="region of interest" description="Disordered" evidence="1">
    <location>
        <begin position="302"/>
        <end position="355"/>
    </location>
</feature>
<evidence type="ECO:0000313" key="4">
    <source>
        <dbReference type="Proteomes" id="UP000179807"/>
    </source>
</evidence>
<accession>A0A1J4JT08</accession>
<keyword evidence="3" id="KW-0808">Transferase</keyword>
<dbReference type="EMBL" id="MLAK01000905">
    <property type="protein sequence ID" value="OHT01568.1"/>
    <property type="molecule type" value="Genomic_DNA"/>
</dbReference>
<keyword evidence="4" id="KW-1185">Reference proteome</keyword>
<dbReference type="OrthoDB" id="4062651at2759"/>
<evidence type="ECO:0000259" key="2">
    <source>
        <dbReference type="PROSITE" id="PS50011"/>
    </source>
</evidence>
<dbReference type="Proteomes" id="UP000179807">
    <property type="component" value="Unassembled WGS sequence"/>
</dbReference>
<dbReference type="PANTHER" id="PTHR44329:SF214">
    <property type="entry name" value="PROTEIN KINASE DOMAIN-CONTAINING PROTEIN"/>
    <property type="match status" value="1"/>
</dbReference>
<feature type="compositionally biased region" description="Polar residues" evidence="1">
    <location>
        <begin position="311"/>
        <end position="324"/>
    </location>
</feature>
<name>A0A1J4JT08_9EUKA</name>
<dbReference type="InterPro" id="IPR008271">
    <property type="entry name" value="Ser/Thr_kinase_AS"/>
</dbReference>
<dbReference type="Pfam" id="PF07714">
    <property type="entry name" value="PK_Tyr_Ser-Thr"/>
    <property type="match status" value="1"/>
</dbReference>
<gene>
    <name evidence="3" type="ORF">TRFO_31547</name>
</gene>
<dbReference type="InterPro" id="IPR000719">
    <property type="entry name" value="Prot_kinase_dom"/>
</dbReference>
<protein>
    <submittedName>
        <fullName evidence="3">TKL family protein kinase</fullName>
    </submittedName>
</protein>
<dbReference type="GO" id="GO:0004674">
    <property type="term" value="F:protein serine/threonine kinase activity"/>
    <property type="evidence" value="ECO:0007669"/>
    <property type="project" value="TreeGrafter"/>
</dbReference>
<dbReference type="RefSeq" id="XP_068354704.1">
    <property type="nucleotide sequence ID" value="XM_068507992.1"/>
</dbReference>
<dbReference type="GeneID" id="94842696"/>
<dbReference type="PROSITE" id="PS00108">
    <property type="entry name" value="PROTEIN_KINASE_ST"/>
    <property type="match status" value="1"/>
</dbReference>
<organism evidence="3 4">
    <name type="scientific">Tritrichomonas foetus</name>
    <dbReference type="NCBI Taxonomy" id="1144522"/>
    <lineage>
        <taxon>Eukaryota</taxon>
        <taxon>Metamonada</taxon>
        <taxon>Parabasalia</taxon>
        <taxon>Tritrichomonadida</taxon>
        <taxon>Tritrichomonadidae</taxon>
        <taxon>Tritrichomonas</taxon>
    </lineage>
</organism>
<evidence type="ECO:0000256" key="1">
    <source>
        <dbReference type="SAM" id="MobiDB-lite"/>
    </source>
</evidence>
<dbReference type="SUPFAM" id="SSF56112">
    <property type="entry name" value="Protein kinase-like (PK-like)"/>
    <property type="match status" value="1"/>
</dbReference>
<dbReference type="AlphaFoldDB" id="A0A1J4JT08"/>
<dbReference type="PANTHER" id="PTHR44329">
    <property type="entry name" value="SERINE/THREONINE-PROTEIN KINASE TNNI3K-RELATED"/>
    <property type="match status" value="1"/>
</dbReference>
<dbReference type="CDD" id="cd13999">
    <property type="entry name" value="STKc_MAP3K-like"/>
    <property type="match status" value="1"/>
</dbReference>
<dbReference type="PRINTS" id="PR00109">
    <property type="entry name" value="TYRKINASE"/>
</dbReference>
<dbReference type="VEuPathDB" id="TrichDB:TRFO_31547"/>
<evidence type="ECO:0000313" key="3">
    <source>
        <dbReference type="EMBL" id="OHT01568.1"/>
    </source>
</evidence>
<dbReference type="SUPFAM" id="SSF48371">
    <property type="entry name" value="ARM repeat"/>
    <property type="match status" value="1"/>
</dbReference>
<keyword evidence="3" id="KW-0418">Kinase</keyword>
<dbReference type="Gene3D" id="1.10.510.10">
    <property type="entry name" value="Transferase(Phosphotransferase) domain 1"/>
    <property type="match status" value="1"/>
</dbReference>
<feature type="domain" description="Protein kinase" evidence="2">
    <location>
        <begin position="22"/>
        <end position="280"/>
    </location>
</feature>
<dbReference type="InterPro" id="IPR001245">
    <property type="entry name" value="Ser-Thr/Tyr_kinase_cat_dom"/>
</dbReference>
<dbReference type="InterPro" id="IPR011009">
    <property type="entry name" value="Kinase-like_dom_sf"/>
</dbReference>
<feature type="compositionally biased region" description="Basic and acidic residues" evidence="1">
    <location>
        <begin position="389"/>
        <end position="401"/>
    </location>
</feature>
<dbReference type="InterPro" id="IPR051681">
    <property type="entry name" value="Ser/Thr_Kinases-Pseudokinases"/>
</dbReference>
<reference evidence="3" key="1">
    <citation type="submission" date="2016-10" db="EMBL/GenBank/DDBJ databases">
        <authorList>
            <person name="Benchimol M."/>
            <person name="Almeida L.G."/>
            <person name="Vasconcelos A.T."/>
            <person name="Perreira-Neves A."/>
            <person name="Rosa I.A."/>
            <person name="Tasca T."/>
            <person name="Bogo M.R."/>
            <person name="de Souza W."/>
        </authorList>
    </citation>
    <scope>NUCLEOTIDE SEQUENCE [LARGE SCALE GENOMIC DNA]</scope>
    <source>
        <strain evidence="3">K</strain>
    </source>
</reference>
<dbReference type="GO" id="GO:0005524">
    <property type="term" value="F:ATP binding"/>
    <property type="evidence" value="ECO:0007669"/>
    <property type="project" value="InterPro"/>
</dbReference>
<dbReference type="InterPro" id="IPR016024">
    <property type="entry name" value="ARM-type_fold"/>
</dbReference>
<feature type="region of interest" description="Disordered" evidence="1">
    <location>
        <begin position="374"/>
        <end position="401"/>
    </location>
</feature>
<comment type="caution">
    <text evidence="3">The sequence shown here is derived from an EMBL/GenBank/DDBJ whole genome shotgun (WGS) entry which is preliminary data.</text>
</comment>
<dbReference type="SMART" id="SM00220">
    <property type="entry name" value="S_TKc"/>
    <property type="match status" value="1"/>
</dbReference>
<sequence>MSFEDSEISAELGTYHVNINRFNVKKCIDNGGYAEVWTAIDKSNGEVVVLKRLTSKANKKVISLFIREVTTMAQADHPFFLKLVGFSLKQPLTIVSEYMENGSLFKYRQSSKGRSKLNPTRRTLIAMGVAHAMMFLHSQGIIHRDLKSLNVLLDNDLLPRLCDFGIARFMDSSQPMTRAIGTPHWMAPEMLSNGKYGKEVDVYSYSMILYELLTDEVPWSDTRPESMLKQVLVDQKRPALPRDTPPALKDLIKMCWSQNPKSRPSFSEIYEMFENEEVMFEDTDHKAVRSLARQLAKVKISSSPIKIRSPHLNQNKRNMKNSPKNYHYRNQSEEDEHDSYRKKSPRKYGNMKDDDVDVEYNFNHRKENLSYTQNNRKRNNFNNSSDDDYNNRYDQDNQEKSYDGIRVRKINKYNKESPFIDIDAIADPRSYTFRSELKKASTTLQKVQSRQFMNVISEHFKGNIRPAELSAVLNTLQQILQRKCHREMFIELELYNRLPIHREEIIGSCFDVLLVLFERSPTTFDESYVDTMNFLISKHPQKAIILLSNYAKSFDTLPNAWNLLDLLIQKASVFFKAMVGSELVSTLFFLCHNFADFCKARFSYVSGIFLKALQTKDNNTIKLAYNALSHFYRKDIEFDFGLITEHLNSDQLVEHALQLLIRIHDVPCLPELISILLDRATKYLEANLVLLKLAALEEGAVLIIRKPKWISYNMPTVLDTLRLYLAIMTHVELRPILSRLRQTPEFFMKLCEENDSRVLTHLSMIIRRFKIDKDLINNFSESGVFKSIFTASLDFGDDIALHAAMMILLKVGKVGFAPEYLMLGESLKEIVISNRKIAGTAVSAVTLLSQYPLCAKKFKDLKFDRLFKQLLKDPEYKEYAETFLDNLSVINFY</sequence>
<dbReference type="PROSITE" id="PS50011">
    <property type="entry name" value="PROTEIN_KINASE_DOM"/>
    <property type="match status" value="1"/>
</dbReference>